<evidence type="ECO:0000256" key="5">
    <source>
        <dbReference type="ARBA" id="ARBA00022702"/>
    </source>
</evidence>
<protein>
    <recommendedName>
        <fullName evidence="10">Corticotropin-releasing factor domain-containing protein</fullName>
    </recommendedName>
</protein>
<gene>
    <name evidence="11" type="ORF">AAFF_G00240180</name>
</gene>
<feature type="domain" description="Corticotropin-releasing factor" evidence="10">
    <location>
        <begin position="90"/>
        <end position="125"/>
    </location>
</feature>
<keyword evidence="5" id="KW-0372">Hormone</keyword>
<keyword evidence="4" id="KW-0964">Secreted</keyword>
<evidence type="ECO:0000313" key="12">
    <source>
        <dbReference type="Proteomes" id="UP001221898"/>
    </source>
</evidence>
<dbReference type="GO" id="GO:0031669">
    <property type="term" value="P:cellular response to nutrient levels"/>
    <property type="evidence" value="ECO:0007669"/>
    <property type="project" value="TreeGrafter"/>
</dbReference>
<dbReference type="GO" id="GO:0009755">
    <property type="term" value="P:hormone-mediated signaling pathway"/>
    <property type="evidence" value="ECO:0007669"/>
    <property type="project" value="TreeGrafter"/>
</dbReference>
<evidence type="ECO:0000256" key="3">
    <source>
        <dbReference type="ARBA" id="ARBA00011328"/>
    </source>
</evidence>
<dbReference type="GO" id="GO:0007189">
    <property type="term" value="P:adenylate cyclase-activating G protein-coupled receptor signaling pathway"/>
    <property type="evidence" value="ECO:0007669"/>
    <property type="project" value="TreeGrafter"/>
</dbReference>
<organism evidence="11 12">
    <name type="scientific">Aldrovandia affinis</name>
    <dbReference type="NCBI Taxonomy" id="143900"/>
    <lineage>
        <taxon>Eukaryota</taxon>
        <taxon>Metazoa</taxon>
        <taxon>Chordata</taxon>
        <taxon>Craniata</taxon>
        <taxon>Vertebrata</taxon>
        <taxon>Euteleostomi</taxon>
        <taxon>Actinopterygii</taxon>
        <taxon>Neopterygii</taxon>
        <taxon>Teleostei</taxon>
        <taxon>Notacanthiformes</taxon>
        <taxon>Halosauridae</taxon>
        <taxon>Aldrovandia</taxon>
    </lineage>
</organism>
<dbReference type="InterPro" id="IPR024270">
    <property type="entry name" value="Urocortin_II/III"/>
</dbReference>
<comment type="function">
    <text evidence="7">Suppresses food intake, delays gastric emptying and decreases heat-induced edema. Might represent an endogenous ligand for maintaining homeostasis after stress.</text>
</comment>
<accession>A0AAD7SVM1</accession>
<evidence type="ECO:0000256" key="8">
    <source>
        <dbReference type="SAM" id="MobiDB-lite"/>
    </source>
</evidence>
<evidence type="ECO:0000256" key="7">
    <source>
        <dbReference type="ARBA" id="ARBA00025160"/>
    </source>
</evidence>
<evidence type="ECO:0000256" key="4">
    <source>
        <dbReference type="ARBA" id="ARBA00022525"/>
    </source>
</evidence>
<feature type="region of interest" description="Disordered" evidence="8">
    <location>
        <begin position="59"/>
        <end position="88"/>
    </location>
</feature>
<evidence type="ECO:0000256" key="1">
    <source>
        <dbReference type="ARBA" id="ARBA00004613"/>
    </source>
</evidence>
<dbReference type="EMBL" id="JAINUG010000032">
    <property type="protein sequence ID" value="KAJ8408997.1"/>
    <property type="molecule type" value="Genomic_DNA"/>
</dbReference>
<feature type="chain" id="PRO_5042218404" description="Corticotropin-releasing factor domain-containing protein" evidence="9">
    <location>
        <begin position="22"/>
        <end position="129"/>
    </location>
</feature>
<comment type="subcellular location">
    <subcellularLocation>
        <location evidence="1">Secreted</location>
    </subcellularLocation>
</comment>
<dbReference type="GO" id="GO:0005615">
    <property type="term" value="C:extracellular space"/>
    <property type="evidence" value="ECO:0007669"/>
    <property type="project" value="InterPro"/>
</dbReference>
<evidence type="ECO:0000313" key="11">
    <source>
        <dbReference type="EMBL" id="KAJ8408997.1"/>
    </source>
</evidence>
<keyword evidence="12" id="KW-1185">Reference proteome</keyword>
<dbReference type="Pfam" id="PF00473">
    <property type="entry name" value="CRF"/>
    <property type="match status" value="1"/>
</dbReference>
<dbReference type="GO" id="GO:0007586">
    <property type="term" value="P:digestion"/>
    <property type="evidence" value="ECO:0007669"/>
    <property type="project" value="InterPro"/>
</dbReference>
<reference evidence="11" key="1">
    <citation type="journal article" date="2023" name="Science">
        <title>Genome structures resolve the early diversification of teleost fishes.</title>
        <authorList>
            <person name="Parey E."/>
            <person name="Louis A."/>
            <person name="Montfort J."/>
            <person name="Bouchez O."/>
            <person name="Roques C."/>
            <person name="Iampietro C."/>
            <person name="Lluch J."/>
            <person name="Castinel A."/>
            <person name="Donnadieu C."/>
            <person name="Desvignes T."/>
            <person name="Floi Bucao C."/>
            <person name="Jouanno E."/>
            <person name="Wen M."/>
            <person name="Mejri S."/>
            <person name="Dirks R."/>
            <person name="Jansen H."/>
            <person name="Henkel C."/>
            <person name="Chen W.J."/>
            <person name="Zahm M."/>
            <person name="Cabau C."/>
            <person name="Klopp C."/>
            <person name="Thompson A.W."/>
            <person name="Robinson-Rechavi M."/>
            <person name="Braasch I."/>
            <person name="Lecointre G."/>
            <person name="Bobe J."/>
            <person name="Postlethwait J.H."/>
            <person name="Berthelot C."/>
            <person name="Roest Crollius H."/>
            <person name="Guiguen Y."/>
        </authorList>
    </citation>
    <scope>NUCLEOTIDE SEQUENCE</scope>
    <source>
        <strain evidence="11">NC1722</strain>
    </source>
</reference>
<evidence type="ECO:0000256" key="6">
    <source>
        <dbReference type="ARBA" id="ARBA00022729"/>
    </source>
</evidence>
<dbReference type="GO" id="GO:0051431">
    <property type="term" value="F:corticotropin-releasing hormone receptor 2 binding"/>
    <property type="evidence" value="ECO:0007669"/>
    <property type="project" value="InterPro"/>
</dbReference>
<evidence type="ECO:0000256" key="2">
    <source>
        <dbReference type="ARBA" id="ARBA00009287"/>
    </source>
</evidence>
<proteinExistence type="inferred from homology"/>
<comment type="subunit">
    <text evidence="3">Binds with high affinity to CRF receptors 2-alpha and 2-beta.</text>
</comment>
<feature type="signal peptide" evidence="9">
    <location>
        <begin position="1"/>
        <end position="21"/>
    </location>
</feature>
<dbReference type="InterPro" id="IPR000187">
    <property type="entry name" value="CRF"/>
</dbReference>
<dbReference type="AlphaFoldDB" id="A0AAD7SVM1"/>
<evidence type="ECO:0000259" key="10">
    <source>
        <dbReference type="Pfam" id="PF00473"/>
    </source>
</evidence>
<comment type="caution">
    <text evidence="11">The sequence shown here is derived from an EMBL/GenBank/DDBJ whole genome shotgun (WGS) entry which is preliminary data.</text>
</comment>
<evidence type="ECO:0000256" key="9">
    <source>
        <dbReference type="SAM" id="SignalP"/>
    </source>
</evidence>
<sequence>MQGVGLCVYLALLLMVGVSYQGEGFGELQELPEEEGEGEPGEIERDLVSINILNRRGLQGSYQPIGRKIRTRRPAPPSPKRNPQGSRYALSLDVPTNILNVLIDLAKNHELRTKAAANAELMARIGRRK</sequence>
<dbReference type="Proteomes" id="UP001221898">
    <property type="component" value="Unassembled WGS sequence"/>
</dbReference>
<dbReference type="PANTHER" id="PTHR17575:SF1">
    <property type="entry name" value="UROCORTIN-3"/>
    <property type="match status" value="1"/>
</dbReference>
<comment type="similarity">
    <text evidence="2">Belongs to the sauvagine/corticotropin-releasing factor/urotensin I family.</text>
</comment>
<name>A0AAD7SVM1_9TELE</name>
<dbReference type="PANTHER" id="PTHR17575">
    <property type="entry name" value="UROCORTIN-2 AND 3"/>
    <property type="match status" value="1"/>
</dbReference>
<dbReference type="GO" id="GO:0005179">
    <property type="term" value="F:hormone activity"/>
    <property type="evidence" value="ECO:0007669"/>
    <property type="project" value="UniProtKB-KW"/>
</dbReference>
<keyword evidence="6 9" id="KW-0732">Signal</keyword>